<protein>
    <recommendedName>
        <fullName evidence="4">F-box domain-containing protein</fullName>
    </recommendedName>
</protein>
<dbReference type="AlphaFoldDB" id="A0AAD6VI92"/>
<evidence type="ECO:0000313" key="3">
    <source>
        <dbReference type="Proteomes" id="UP001219525"/>
    </source>
</evidence>
<organism evidence="2 3">
    <name type="scientific">Mycena pura</name>
    <dbReference type="NCBI Taxonomy" id="153505"/>
    <lineage>
        <taxon>Eukaryota</taxon>
        <taxon>Fungi</taxon>
        <taxon>Dikarya</taxon>
        <taxon>Basidiomycota</taxon>
        <taxon>Agaricomycotina</taxon>
        <taxon>Agaricomycetes</taxon>
        <taxon>Agaricomycetidae</taxon>
        <taxon>Agaricales</taxon>
        <taxon>Marasmiineae</taxon>
        <taxon>Mycenaceae</taxon>
        <taxon>Mycena</taxon>
    </lineage>
</organism>
<dbReference type="SUPFAM" id="SSF52047">
    <property type="entry name" value="RNI-like"/>
    <property type="match status" value="1"/>
</dbReference>
<proteinExistence type="predicted"/>
<dbReference type="PANTHER" id="PTHR38926:SF5">
    <property type="entry name" value="F-BOX AND LEUCINE-RICH REPEAT PROTEIN 6"/>
    <property type="match status" value="1"/>
</dbReference>
<comment type="caution">
    <text evidence="2">The sequence shown here is derived from an EMBL/GenBank/DDBJ whole genome shotgun (WGS) entry which is preliminary data.</text>
</comment>
<evidence type="ECO:0000313" key="2">
    <source>
        <dbReference type="EMBL" id="KAJ7210402.1"/>
    </source>
</evidence>
<reference evidence="2" key="1">
    <citation type="submission" date="2023-03" db="EMBL/GenBank/DDBJ databases">
        <title>Massive genome expansion in bonnet fungi (Mycena s.s.) driven by repeated elements and novel gene families across ecological guilds.</title>
        <authorList>
            <consortium name="Lawrence Berkeley National Laboratory"/>
            <person name="Harder C.B."/>
            <person name="Miyauchi S."/>
            <person name="Viragh M."/>
            <person name="Kuo A."/>
            <person name="Thoen E."/>
            <person name="Andreopoulos B."/>
            <person name="Lu D."/>
            <person name="Skrede I."/>
            <person name="Drula E."/>
            <person name="Henrissat B."/>
            <person name="Morin E."/>
            <person name="Kohler A."/>
            <person name="Barry K."/>
            <person name="LaButti K."/>
            <person name="Morin E."/>
            <person name="Salamov A."/>
            <person name="Lipzen A."/>
            <person name="Mereny Z."/>
            <person name="Hegedus B."/>
            <person name="Baldrian P."/>
            <person name="Stursova M."/>
            <person name="Weitz H."/>
            <person name="Taylor A."/>
            <person name="Grigoriev I.V."/>
            <person name="Nagy L.G."/>
            <person name="Martin F."/>
            <person name="Kauserud H."/>
        </authorList>
    </citation>
    <scope>NUCLEOTIDE SEQUENCE</scope>
    <source>
        <strain evidence="2">9144</strain>
    </source>
</reference>
<dbReference type="InterPro" id="IPR032675">
    <property type="entry name" value="LRR_dom_sf"/>
</dbReference>
<dbReference type="Gene3D" id="3.80.10.10">
    <property type="entry name" value="Ribonuclease Inhibitor"/>
    <property type="match status" value="1"/>
</dbReference>
<dbReference type="Proteomes" id="UP001219525">
    <property type="component" value="Unassembled WGS sequence"/>
</dbReference>
<sequence>MIAPTVTAAATIRAQLDVIEKSLAALESQMTSLRAQKERLLEDLENLTYPVLTLPDDITIVFLHVVSAVMLDEYSKARPYYDLLRLASVCQTWRAVMVSTCALWNDGYMFCDGIRDAGKTLEMCLAYAGSLPLDLKIWVPDDMDMILSTLSLYGSQWRHLSLCRSDNDIPIIFPLDHFPSSLPLLESLELCNLLVEDDPVSSLCHAPQLRELSLRSSSWAIQLGLPFNRLTKFDLRNFSITQLLVVLPQVPSLESLVFVCTKYAQVAPPSILLPCLHTLTCDDPSTVLQYLILPALEKLHLWYLSEEDVHAIHSCVARSHSTIFTLGLYHPNYDEAYDCLCGLPTIRHLKLWFPSWHYDDDDSLFTALISGICLPALESLTWEGCKPDRAHKLFVMVSARWRGVEGTAKLNSVSLGFPDGEDSEAPYWNEYVNAINQLYELGRQGLELKITGALAGAAT</sequence>
<accession>A0AAD6VI92</accession>
<evidence type="ECO:0000256" key="1">
    <source>
        <dbReference type="SAM" id="Coils"/>
    </source>
</evidence>
<dbReference type="PANTHER" id="PTHR38926">
    <property type="entry name" value="F-BOX DOMAIN CONTAINING PROTEIN, EXPRESSED"/>
    <property type="match status" value="1"/>
</dbReference>
<feature type="coiled-coil region" evidence="1">
    <location>
        <begin position="9"/>
        <end position="43"/>
    </location>
</feature>
<dbReference type="EMBL" id="JARJCW010000028">
    <property type="protein sequence ID" value="KAJ7210402.1"/>
    <property type="molecule type" value="Genomic_DNA"/>
</dbReference>
<evidence type="ECO:0008006" key="4">
    <source>
        <dbReference type="Google" id="ProtNLM"/>
    </source>
</evidence>
<gene>
    <name evidence="2" type="ORF">GGX14DRAFT_625443</name>
</gene>
<keyword evidence="3" id="KW-1185">Reference proteome</keyword>
<name>A0AAD6VI92_9AGAR</name>
<keyword evidence="1" id="KW-0175">Coiled coil</keyword>